<feature type="region of interest" description="Disordered" evidence="2">
    <location>
        <begin position="56"/>
        <end position="76"/>
    </location>
</feature>
<dbReference type="InterPro" id="IPR013762">
    <property type="entry name" value="Integrase-like_cat_sf"/>
</dbReference>
<name>A0A8J3VV44_9ACTN</name>
<keyword evidence="1" id="KW-0233">DNA recombination</keyword>
<gene>
    <name evidence="3" type="ORF">Raf01_75200</name>
</gene>
<evidence type="ECO:0000256" key="2">
    <source>
        <dbReference type="SAM" id="MobiDB-lite"/>
    </source>
</evidence>
<dbReference type="RefSeq" id="WP_203922816.1">
    <property type="nucleotide sequence ID" value="NZ_BONZ01000079.1"/>
</dbReference>
<reference evidence="3" key="1">
    <citation type="submission" date="2021-01" db="EMBL/GenBank/DDBJ databases">
        <title>Whole genome shotgun sequence of Rugosimonospora africana NBRC 104875.</title>
        <authorList>
            <person name="Komaki H."/>
            <person name="Tamura T."/>
        </authorList>
    </citation>
    <scope>NUCLEOTIDE SEQUENCE</scope>
    <source>
        <strain evidence="3">NBRC 104875</strain>
    </source>
</reference>
<keyword evidence="4" id="KW-1185">Reference proteome</keyword>
<accession>A0A8J3VV44</accession>
<comment type="caution">
    <text evidence="3">The sequence shown here is derived from an EMBL/GenBank/DDBJ whole genome shotgun (WGS) entry which is preliminary data.</text>
</comment>
<dbReference type="SUPFAM" id="SSF56349">
    <property type="entry name" value="DNA breaking-rejoining enzymes"/>
    <property type="match status" value="1"/>
</dbReference>
<sequence>MHFHDLRHTQKTWLIEGDIPEIAQAKRLGRRIPGVRGIYSHVTPAMQQRTTQALQHRWEATHRQPPAPAVRRLRAA</sequence>
<proteinExistence type="predicted"/>
<evidence type="ECO:0000256" key="1">
    <source>
        <dbReference type="ARBA" id="ARBA00023172"/>
    </source>
</evidence>
<dbReference type="GO" id="GO:0003677">
    <property type="term" value="F:DNA binding"/>
    <property type="evidence" value="ECO:0007669"/>
    <property type="project" value="InterPro"/>
</dbReference>
<evidence type="ECO:0000313" key="3">
    <source>
        <dbReference type="EMBL" id="GIH19348.1"/>
    </source>
</evidence>
<organism evidence="3 4">
    <name type="scientific">Rugosimonospora africana</name>
    <dbReference type="NCBI Taxonomy" id="556532"/>
    <lineage>
        <taxon>Bacteria</taxon>
        <taxon>Bacillati</taxon>
        <taxon>Actinomycetota</taxon>
        <taxon>Actinomycetes</taxon>
        <taxon>Micromonosporales</taxon>
        <taxon>Micromonosporaceae</taxon>
        <taxon>Rugosimonospora</taxon>
    </lineage>
</organism>
<dbReference type="GO" id="GO:0006310">
    <property type="term" value="P:DNA recombination"/>
    <property type="evidence" value="ECO:0007669"/>
    <property type="project" value="UniProtKB-KW"/>
</dbReference>
<protein>
    <recommendedName>
        <fullName evidence="5">Phage integrase family protein</fullName>
    </recommendedName>
</protein>
<dbReference type="Gene3D" id="1.10.443.10">
    <property type="entry name" value="Intergrase catalytic core"/>
    <property type="match status" value="1"/>
</dbReference>
<dbReference type="InterPro" id="IPR011010">
    <property type="entry name" value="DNA_brk_join_enz"/>
</dbReference>
<dbReference type="Proteomes" id="UP000642748">
    <property type="component" value="Unassembled WGS sequence"/>
</dbReference>
<dbReference type="AlphaFoldDB" id="A0A8J3VV44"/>
<evidence type="ECO:0008006" key="5">
    <source>
        <dbReference type="Google" id="ProtNLM"/>
    </source>
</evidence>
<evidence type="ECO:0000313" key="4">
    <source>
        <dbReference type="Proteomes" id="UP000642748"/>
    </source>
</evidence>
<dbReference type="EMBL" id="BONZ01000079">
    <property type="protein sequence ID" value="GIH19348.1"/>
    <property type="molecule type" value="Genomic_DNA"/>
</dbReference>
<dbReference type="GO" id="GO:0015074">
    <property type="term" value="P:DNA integration"/>
    <property type="evidence" value="ECO:0007669"/>
    <property type="project" value="InterPro"/>
</dbReference>